<evidence type="ECO:0000256" key="1">
    <source>
        <dbReference type="ARBA" id="ARBA00008791"/>
    </source>
</evidence>
<dbReference type="EMBL" id="SMGO01000001">
    <property type="protein sequence ID" value="TCK84989.1"/>
    <property type="molecule type" value="Genomic_DNA"/>
</dbReference>
<gene>
    <name evidence="3" type="ORF">C8N28_0285</name>
</gene>
<dbReference type="InterPro" id="IPR006015">
    <property type="entry name" value="Universal_stress_UspA"/>
</dbReference>
<dbReference type="AlphaFoldDB" id="A0A4R1M5K5"/>
<evidence type="ECO:0000313" key="3">
    <source>
        <dbReference type="EMBL" id="TCK84989.1"/>
    </source>
</evidence>
<evidence type="ECO:0000313" key="4">
    <source>
        <dbReference type="Proteomes" id="UP000294616"/>
    </source>
</evidence>
<dbReference type="InterPro" id="IPR014729">
    <property type="entry name" value="Rossmann-like_a/b/a_fold"/>
</dbReference>
<dbReference type="InterPro" id="IPR006016">
    <property type="entry name" value="UspA"/>
</dbReference>
<organism evidence="3 4">
    <name type="scientific">Albibacterium bauzanense</name>
    <dbReference type="NCBI Taxonomy" id="653929"/>
    <lineage>
        <taxon>Bacteria</taxon>
        <taxon>Pseudomonadati</taxon>
        <taxon>Bacteroidota</taxon>
        <taxon>Sphingobacteriia</taxon>
        <taxon>Sphingobacteriales</taxon>
        <taxon>Sphingobacteriaceae</taxon>
        <taxon>Albibacterium</taxon>
    </lineage>
</organism>
<dbReference type="Gene3D" id="3.40.50.620">
    <property type="entry name" value="HUPs"/>
    <property type="match status" value="1"/>
</dbReference>
<comment type="caution">
    <text evidence="3">The sequence shown here is derived from an EMBL/GenBank/DDBJ whole genome shotgun (WGS) entry which is preliminary data.</text>
</comment>
<reference evidence="3 4" key="1">
    <citation type="submission" date="2019-03" db="EMBL/GenBank/DDBJ databases">
        <title>Genomic Encyclopedia of Archaeal and Bacterial Type Strains, Phase II (KMG-II): from individual species to whole genera.</title>
        <authorList>
            <person name="Goeker M."/>
        </authorList>
    </citation>
    <scope>NUCLEOTIDE SEQUENCE [LARGE SCALE GENOMIC DNA]</scope>
    <source>
        <strain evidence="3 4">DSM 22554</strain>
    </source>
</reference>
<protein>
    <submittedName>
        <fullName evidence="3">Nucleotide-binding universal stress UspA family protein</fullName>
    </submittedName>
</protein>
<dbReference type="RefSeq" id="WP_132220825.1">
    <property type="nucleotide sequence ID" value="NZ_SMGO01000001.1"/>
</dbReference>
<dbReference type="PRINTS" id="PR01438">
    <property type="entry name" value="UNVRSLSTRESS"/>
</dbReference>
<feature type="domain" description="UspA" evidence="2">
    <location>
        <begin position="7"/>
        <end position="151"/>
    </location>
</feature>
<name>A0A4R1M5K5_9SPHI</name>
<proteinExistence type="inferred from homology"/>
<sequence length="156" mass="17171">MAAINNFQRILIAIDDSPYSEKAAQYGFHLARLMDAHVALLNVMDPPSSTYSGDPLLGQQPLVMPEIIDMQEETSKSVLERYGSIWDSDKELVTFSKVGNPRVEILATANEWNADLIILGTHGRTGFDHFISGSVAEGVARRSICPVLIVPNKTDQ</sequence>
<dbReference type="SUPFAM" id="SSF52402">
    <property type="entry name" value="Adenine nucleotide alpha hydrolases-like"/>
    <property type="match status" value="1"/>
</dbReference>
<keyword evidence="4" id="KW-1185">Reference proteome</keyword>
<dbReference type="PANTHER" id="PTHR46268">
    <property type="entry name" value="STRESS RESPONSE PROTEIN NHAX"/>
    <property type="match status" value="1"/>
</dbReference>
<dbReference type="Proteomes" id="UP000294616">
    <property type="component" value="Unassembled WGS sequence"/>
</dbReference>
<dbReference type="CDD" id="cd00293">
    <property type="entry name" value="USP-like"/>
    <property type="match status" value="1"/>
</dbReference>
<comment type="similarity">
    <text evidence="1">Belongs to the universal stress protein A family.</text>
</comment>
<dbReference type="PANTHER" id="PTHR46268:SF6">
    <property type="entry name" value="UNIVERSAL STRESS PROTEIN UP12"/>
    <property type="match status" value="1"/>
</dbReference>
<dbReference type="Pfam" id="PF00582">
    <property type="entry name" value="Usp"/>
    <property type="match status" value="1"/>
</dbReference>
<dbReference type="OrthoDB" id="9788959at2"/>
<accession>A0A4R1M5K5</accession>
<evidence type="ECO:0000259" key="2">
    <source>
        <dbReference type="Pfam" id="PF00582"/>
    </source>
</evidence>